<accession>A0A1G2SHF3</accession>
<organism evidence="2 3">
    <name type="scientific">Candidatus Yonathbacteria bacterium RIFCSPLOWO2_01_FULL_47_33b</name>
    <dbReference type="NCBI Taxonomy" id="1802727"/>
    <lineage>
        <taxon>Bacteria</taxon>
        <taxon>Candidatus Yonathiibacteriota</taxon>
    </lineage>
</organism>
<proteinExistence type="predicted"/>
<keyword evidence="1" id="KW-0812">Transmembrane</keyword>
<protein>
    <recommendedName>
        <fullName evidence="4">Prepilin-type N-terminal cleavage/methylation domain-containing protein</fullName>
    </recommendedName>
</protein>
<sequence length="196" mass="21261">MIFKEHNQLRGLVYLNFPKKMQGGFTLLETMVAIAILLIAVVGPISLIGGAPSKVYFVRDQAIAVNLAQEGIEVVRQKRDTNLLVGGSTAWDSGFGTGDCTSGGYQCLVDVNPLNITRCNGACGAGDNTRVYQSSSDLLYHQYVSSPTGTPTNFRRVMSTNKVNNNEYTVIVNVTWTTGNIPGSITVSESIFNWTE</sequence>
<keyword evidence="1" id="KW-1133">Transmembrane helix</keyword>
<dbReference type="AlphaFoldDB" id="A0A1G2SHF3"/>
<keyword evidence="1" id="KW-0472">Membrane</keyword>
<dbReference type="EMBL" id="MHUW01000001">
    <property type="protein sequence ID" value="OHA84430.1"/>
    <property type="molecule type" value="Genomic_DNA"/>
</dbReference>
<evidence type="ECO:0000313" key="3">
    <source>
        <dbReference type="Proteomes" id="UP000177987"/>
    </source>
</evidence>
<dbReference type="NCBIfam" id="TIGR02532">
    <property type="entry name" value="IV_pilin_GFxxxE"/>
    <property type="match status" value="1"/>
</dbReference>
<evidence type="ECO:0008006" key="4">
    <source>
        <dbReference type="Google" id="ProtNLM"/>
    </source>
</evidence>
<dbReference type="STRING" id="1802727.A2937_01700"/>
<dbReference type="InterPro" id="IPR012902">
    <property type="entry name" value="N_methyl_site"/>
</dbReference>
<gene>
    <name evidence="2" type="ORF">A2937_01700</name>
</gene>
<evidence type="ECO:0000256" key="1">
    <source>
        <dbReference type="SAM" id="Phobius"/>
    </source>
</evidence>
<feature type="transmembrane region" description="Helical" evidence="1">
    <location>
        <begin position="25"/>
        <end position="49"/>
    </location>
</feature>
<evidence type="ECO:0000313" key="2">
    <source>
        <dbReference type="EMBL" id="OHA84430.1"/>
    </source>
</evidence>
<comment type="caution">
    <text evidence="2">The sequence shown here is derived from an EMBL/GenBank/DDBJ whole genome shotgun (WGS) entry which is preliminary data.</text>
</comment>
<reference evidence="2 3" key="1">
    <citation type="journal article" date="2016" name="Nat. Commun.">
        <title>Thousands of microbial genomes shed light on interconnected biogeochemical processes in an aquifer system.</title>
        <authorList>
            <person name="Anantharaman K."/>
            <person name="Brown C.T."/>
            <person name="Hug L.A."/>
            <person name="Sharon I."/>
            <person name="Castelle C.J."/>
            <person name="Probst A.J."/>
            <person name="Thomas B.C."/>
            <person name="Singh A."/>
            <person name="Wilkins M.J."/>
            <person name="Karaoz U."/>
            <person name="Brodie E.L."/>
            <person name="Williams K.H."/>
            <person name="Hubbard S.S."/>
            <person name="Banfield J.F."/>
        </authorList>
    </citation>
    <scope>NUCLEOTIDE SEQUENCE [LARGE SCALE GENOMIC DNA]</scope>
</reference>
<dbReference type="Proteomes" id="UP000177987">
    <property type="component" value="Unassembled WGS sequence"/>
</dbReference>
<name>A0A1G2SHF3_9BACT</name>
<dbReference type="Pfam" id="PF07963">
    <property type="entry name" value="N_methyl"/>
    <property type="match status" value="1"/>
</dbReference>